<dbReference type="Gene3D" id="1.20.1560.10">
    <property type="entry name" value="ABC transporter type 1, transmembrane domain"/>
    <property type="match status" value="1"/>
</dbReference>
<keyword evidence="4" id="KW-0067">ATP-binding</keyword>
<dbReference type="GO" id="GO:0016887">
    <property type="term" value="F:ATP hydrolysis activity"/>
    <property type="evidence" value="ECO:0007669"/>
    <property type="project" value="InterPro"/>
</dbReference>
<dbReference type="Pfam" id="PF00005">
    <property type="entry name" value="ABC_tran"/>
    <property type="match status" value="1"/>
</dbReference>
<evidence type="ECO:0000256" key="4">
    <source>
        <dbReference type="ARBA" id="ARBA00022840"/>
    </source>
</evidence>
<dbReference type="Pfam" id="PF00664">
    <property type="entry name" value="ABC_membrane"/>
    <property type="match status" value="1"/>
</dbReference>
<dbReference type="SUPFAM" id="SSF90123">
    <property type="entry name" value="ABC transporter transmembrane region"/>
    <property type="match status" value="1"/>
</dbReference>
<dbReference type="GO" id="GO:0042883">
    <property type="term" value="P:cysteine transport"/>
    <property type="evidence" value="ECO:0007669"/>
    <property type="project" value="InterPro"/>
</dbReference>
<dbReference type="SMART" id="SM00382">
    <property type="entry name" value="AAA"/>
    <property type="match status" value="1"/>
</dbReference>
<keyword evidence="5 7" id="KW-1133">Transmembrane helix</keyword>
<dbReference type="EMBL" id="QFCR01000002">
    <property type="protein sequence ID" value="TNK91073.1"/>
    <property type="molecule type" value="Genomic_DNA"/>
</dbReference>
<dbReference type="SUPFAM" id="SSF52540">
    <property type="entry name" value="P-loop containing nucleoside triphosphate hydrolases"/>
    <property type="match status" value="1"/>
</dbReference>
<feature type="domain" description="ABC transporter" evidence="8">
    <location>
        <begin position="334"/>
        <end position="572"/>
    </location>
</feature>
<keyword evidence="3" id="KW-0547">Nucleotide-binding</keyword>
<keyword evidence="2 7" id="KW-0812">Transmembrane</keyword>
<dbReference type="AlphaFoldDB" id="A0A5C4TME8"/>
<name>A0A5C4TME8_FRUSA</name>
<dbReference type="InterPro" id="IPR027417">
    <property type="entry name" value="P-loop_NTPase"/>
</dbReference>
<dbReference type="GO" id="GO:0005524">
    <property type="term" value="F:ATP binding"/>
    <property type="evidence" value="ECO:0007669"/>
    <property type="project" value="UniProtKB-KW"/>
</dbReference>
<dbReference type="InterPro" id="IPR014216">
    <property type="entry name" value="ABC_transptr_CydD"/>
</dbReference>
<feature type="transmembrane region" description="Helical" evidence="7">
    <location>
        <begin position="268"/>
        <end position="285"/>
    </location>
</feature>
<dbReference type="RefSeq" id="WP_139562288.1">
    <property type="nucleotide sequence ID" value="NZ_JARBEW010000002.1"/>
</dbReference>
<dbReference type="Gene3D" id="3.40.50.300">
    <property type="entry name" value="P-loop containing nucleotide triphosphate hydrolases"/>
    <property type="match status" value="1"/>
</dbReference>
<gene>
    <name evidence="10" type="primary">cydD</name>
    <name evidence="10" type="ORF">DID87_01640</name>
</gene>
<dbReference type="InterPro" id="IPR003439">
    <property type="entry name" value="ABC_transporter-like_ATP-bd"/>
</dbReference>
<dbReference type="PROSITE" id="PS50893">
    <property type="entry name" value="ABC_TRANSPORTER_2"/>
    <property type="match status" value="1"/>
</dbReference>
<dbReference type="InterPro" id="IPR011527">
    <property type="entry name" value="ABC1_TM_dom"/>
</dbReference>
<evidence type="ECO:0000256" key="6">
    <source>
        <dbReference type="ARBA" id="ARBA00023136"/>
    </source>
</evidence>
<comment type="caution">
    <text evidence="10">The sequence shown here is derived from an EMBL/GenBank/DDBJ whole genome shotgun (WGS) entry which is preliminary data.</text>
</comment>
<accession>A0A5C4TME8</accession>
<evidence type="ECO:0000256" key="5">
    <source>
        <dbReference type="ARBA" id="ARBA00022989"/>
    </source>
</evidence>
<dbReference type="Proteomes" id="UP000313312">
    <property type="component" value="Unassembled WGS sequence"/>
</dbReference>
<feature type="domain" description="ABC transmembrane type-1" evidence="9">
    <location>
        <begin position="21"/>
        <end position="299"/>
    </location>
</feature>
<feature type="transmembrane region" description="Helical" evidence="7">
    <location>
        <begin position="21"/>
        <end position="44"/>
    </location>
</feature>
<evidence type="ECO:0000256" key="7">
    <source>
        <dbReference type="SAM" id="Phobius"/>
    </source>
</evidence>
<dbReference type="GO" id="GO:0140359">
    <property type="term" value="F:ABC-type transporter activity"/>
    <property type="evidence" value="ECO:0007669"/>
    <property type="project" value="InterPro"/>
</dbReference>
<feature type="transmembrane region" description="Helical" evidence="7">
    <location>
        <begin position="236"/>
        <end position="262"/>
    </location>
</feature>
<comment type="subcellular location">
    <subcellularLocation>
        <location evidence="1">Cell membrane</location>
        <topology evidence="1">Multi-pass membrane protein</topology>
    </subcellularLocation>
</comment>
<dbReference type="PANTHER" id="PTHR24221">
    <property type="entry name" value="ATP-BINDING CASSETTE SUB-FAMILY B"/>
    <property type="match status" value="1"/>
</dbReference>
<reference evidence="10 11" key="1">
    <citation type="submission" date="2018-05" db="EMBL/GenBank/DDBJ databases">
        <title>Lactobacillus sanfranciscensis Ah4 draft denome sequence.</title>
        <authorList>
            <person name="Zhang G."/>
        </authorList>
    </citation>
    <scope>NUCLEOTIDE SEQUENCE [LARGE SCALE GENOMIC DNA]</scope>
    <source>
        <strain evidence="10 11">Ah4</strain>
    </source>
</reference>
<evidence type="ECO:0000256" key="3">
    <source>
        <dbReference type="ARBA" id="ARBA00022741"/>
    </source>
</evidence>
<evidence type="ECO:0000313" key="11">
    <source>
        <dbReference type="Proteomes" id="UP000313312"/>
    </source>
</evidence>
<dbReference type="PROSITE" id="PS00211">
    <property type="entry name" value="ABC_TRANSPORTER_1"/>
    <property type="match status" value="1"/>
</dbReference>
<feature type="transmembrane region" description="Helical" evidence="7">
    <location>
        <begin position="131"/>
        <end position="152"/>
    </location>
</feature>
<feature type="transmembrane region" description="Helical" evidence="7">
    <location>
        <begin position="50"/>
        <end position="70"/>
    </location>
</feature>
<dbReference type="NCBIfam" id="TIGR02857">
    <property type="entry name" value="CydD"/>
    <property type="match status" value="1"/>
</dbReference>
<dbReference type="GO" id="GO:0034040">
    <property type="term" value="F:ATPase-coupled lipid transmembrane transporter activity"/>
    <property type="evidence" value="ECO:0007669"/>
    <property type="project" value="TreeGrafter"/>
</dbReference>
<proteinExistence type="predicted"/>
<evidence type="ECO:0000259" key="9">
    <source>
        <dbReference type="PROSITE" id="PS50929"/>
    </source>
</evidence>
<evidence type="ECO:0000256" key="1">
    <source>
        <dbReference type="ARBA" id="ARBA00004651"/>
    </source>
</evidence>
<dbReference type="PANTHER" id="PTHR24221:SF614">
    <property type="entry name" value="GLUTATHIONE_L-CYSTEINE TRANSPORT SYSTEM ATP-BINDING_PERMEASE PROTEIN CYDC"/>
    <property type="match status" value="1"/>
</dbReference>
<keyword evidence="6 7" id="KW-0472">Membrane</keyword>
<protein>
    <submittedName>
        <fullName evidence="10">Thiol reductant ABC exporter subunit CydD</fullName>
    </submittedName>
</protein>
<dbReference type="CDD" id="cd18584">
    <property type="entry name" value="ABC_6TM_AarD_CydD"/>
    <property type="match status" value="1"/>
</dbReference>
<feature type="transmembrane region" description="Helical" evidence="7">
    <location>
        <begin position="158"/>
        <end position="178"/>
    </location>
</feature>
<evidence type="ECO:0000259" key="8">
    <source>
        <dbReference type="PROSITE" id="PS50893"/>
    </source>
</evidence>
<sequence length="580" mass="64933">MFDKQLMSIPGVKKLIAKLSCLATIQSLAIILEAYFLSVAVVNTWSLKKITALLLPMLYFFIAFVVRYSITRIESQITDRFATKATGEIKTQLLTKEFELGPRMISQIGSGHLITLALEGTDKIENYFNLIILKTVNMAIIPVILLIAIFLINFISGIILFLVFPIIIIFMIILGLAAQAKSARQYKGFTDMSNNFIDTMRGLKTLKLFGLSDKYADNLYRVSENYRKSTMSVLKVALLSSFALDFFTTISIAIVAVFLGVALIDGKILLLPALTILVLAPDYFLPVRDYGDDYHATLDGKNALTNIFEILKIKSPTSKIKLSDFTGWNNTSELKISDLNFSYDKTSQALQNINFNVKGYKKIGIVGRSGSGKSTFLNMLGGWLEPSNADQLPFDVNGKKVDSLSQIEWQKHISYIPQDPYIFAGTIAENIAFYQPNTTKQQIKVVAEKAGLMDFVNDLQAGLDTKIGESGRGISGGQAQRIALARTLLDDNREILLLDEPTAHLDIETEYELKQTMLPIFRNHLVIFATHRLHWMQNMDYILVMDEGKLVEQGTPVELINRNGIYKELIDEIRGADQNA</sequence>
<organism evidence="10 11">
    <name type="scientific">Fructilactobacillus sanfranciscensis</name>
    <name type="common">Lactobacillus sanfranciscensis</name>
    <dbReference type="NCBI Taxonomy" id="1625"/>
    <lineage>
        <taxon>Bacteria</taxon>
        <taxon>Bacillati</taxon>
        <taxon>Bacillota</taxon>
        <taxon>Bacilli</taxon>
        <taxon>Lactobacillales</taxon>
        <taxon>Lactobacillaceae</taxon>
        <taxon>Fructilactobacillus</taxon>
    </lineage>
</organism>
<dbReference type="InterPro" id="IPR036640">
    <property type="entry name" value="ABC1_TM_sf"/>
</dbReference>
<evidence type="ECO:0000313" key="10">
    <source>
        <dbReference type="EMBL" id="TNK91073.1"/>
    </source>
</evidence>
<dbReference type="PROSITE" id="PS50929">
    <property type="entry name" value="ABC_TM1F"/>
    <property type="match status" value="1"/>
</dbReference>
<dbReference type="InterPro" id="IPR003593">
    <property type="entry name" value="AAA+_ATPase"/>
</dbReference>
<dbReference type="InterPro" id="IPR017871">
    <property type="entry name" value="ABC_transporter-like_CS"/>
</dbReference>
<dbReference type="GO" id="GO:0005886">
    <property type="term" value="C:plasma membrane"/>
    <property type="evidence" value="ECO:0007669"/>
    <property type="project" value="UniProtKB-SubCell"/>
</dbReference>
<evidence type="ECO:0000256" key="2">
    <source>
        <dbReference type="ARBA" id="ARBA00022692"/>
    </source>
</evidence>
<dbReference type="InterPro" id="IPR039421">
    <property type="entry name" value="Type_1_exporter"/>
</dbReference>